<dbReference type="GeneID" id="1019829"/>
<dbReference type="AlphaFoldDB" id="Q8NPE1"/>
<sequence length="231" mass="25998">MSNNALLVANEADIGLYLHWNGGRDSIEAFLAYAAYAQLPPINENNDWLPPFITVLKNFFGNDGSGVYLEPVNQDYLDGIDYDNGVYMLDDYEITERINPPAVEQDSHDLHDMLIKIDKAQPPVDQLGSFLHGLETSVADLGVGDRVFLPRFSTFDKKLGRYRIHTVLGFAENDPFNPMTSSERFKGKPYVDMFDNQDNAFNPNSYITTDTVRIVVDPVPETNPDDEKAGR</sequence>
<proteinExistence type="predicted"/>
<protein>
    <submittedName>
        <fullName evidence="1">Uncharacterized protein</fullName>
    </submittedName>
</protein>
<gene>
    <name evidence="1" type="ordered locus">Cgl1872</name>
</gene>
<keyword evidence="2" id="KW-1185">Reference proteome</keyword>
<dbReference type="RefSeq" id="WP_011014714.1">
    <property type="nucleotide sequence ID" value="NC_003450.3"/>
</dbReference>
<dbReference type="PATRIC" id="fig|196627.13.peg.1808"/>
<accession>Q8NPE1</accession>
<dbReference type="EMBL" id="BA000036">
    <property type="protein sequence ID" value="BAB99265.1"/>
    <property type="molecule type" value="Genomic_DNA"/>
</dbReference>
<evidence type="ECO:0000313" key="2">
    <source>
        <dbReference type="Proteomes" id="UP000000582"/>
    </source>
</evidence>
<evidence type="ECO:0000313" key="1">
    <source>
        <dbReference type="EMBL" id="BAB99265.1"/>
    </source>
</evidence>
<dbReference type="OrthoDB" id="5197116at2"/>
<dbReference type="BioCyc" id="CORYNE:G18NG-11464-MONOMER"/>
<dbReference type="Proteomes" id="UP000000582">
    <property type="component" value="Chromosome"/>
</dbReference>
<organism evidence="1 2">
    <name type="scientific">Corynebacterium glutamicum (strain ATCC 13032 / DSM 20300 / JCM 1318 / BCRC 11384 / CCUG 27702 / LMG 3730 / NBRC 12168 / NCIMB 10025 / NRRL B-2784 / 534)</name>
    <dbReference type="NCBI Taxonomy" id="196627"/>
    <lineage>
        <taxon>Bacteria</taxon>
        <taxon>Bacillati</taxon>
        <taxon>Actinomycetota</taxon>
        <taxon>Actinomycetes</taxon>
        <taxon>Mycobacteriales</taxon>
        <taxon>Corynebacteriaceae</taxon>
        <taxon>Corynebacterium</taxon>
    </lineage>
</organism>
<name>Q8NPE1_CORGL</name>
<dbReference type="HOGENOM" id="CLU_070293_0_0_11"/>
<dbReference type="KEGG" id="cgl:Cgl1872"/>
<reference evidence="2" key="1">
    <citation type="journal article" date="2003" name="Appl. Microbiol. Biotechnol.">
        <title>The Corynebacterium glutamicum genome: features and impacts on biotechnological processes.</title>
        <authorList>
            <person name="Ikeda M."/>
            <person name="Nakagawa S."/>
        </authorList>
    </citation>
    <scope>NUCLEOTIDE SEQUENCE [LARGE SCALE GENOMIC DNA]</scope>
    <source>
        <strain evidence="2">ATCC 13032 / DSM 20300 / BCRC 11384 / JCM 1318 / LMG 3730 / NCIMB 10025</strain>
    </source>
</reference>